<evidence type="ECO:0000256" key="5">
    <source>
        <dbReference type="ARBA" id="ARBA00023128"/>
    </source>
</evidence>
<evidence type="ECO:0000256" key="2">
    <source>
        <dbReference type="ARBA" id="ARBA00004240"/>
    </source>
</evidence>
<keyword evidence="4" id="KW-0256">Endoplasmic reticulum</keyword>
<organism evidence="7 8">
    <name type="scientific">Cladorrhinum samala</name>
    <dbReference type="NCBI Taxonomy" id="585594"/>
    <lineage>
        <taxon>Eukaryota</taxon>
        <taxon>Fungi</taxon>
        <taxon>Dikarya</taxon>
        <taxon>Ascomycota</taxon>
        <taxon>Pezizomycotina</taxon>
        <taxon>Sordariomycetes</taxon>
        <taxon>Sordariomycetidae</taxon>
        <taxon>Sordariales</taxon>
        <taxon>Podosporaceae</taxon>
        <taxon>Cladorrhinum</taxon>
    </lineage>
</organism>
<dbReference type="AlphaFoldDB" id="A0AAV9H989"/>
<evidence type="ECO:0000256" key="1">
    <source>
        <dbReference type="ARBA" id="ARBA00004173"/>
    </source>
</evidence>
<gene>
    <name evidence="7" type="ORF">QBC42DRAFT_189620</name>
</gene>
<dbReference type="GO" id="GO:0005739">
    <property type="term" value="C:mitochondrion"/>
    <property type="evidence" value="ECO:0007669"/>
    <property type="project" value="UniProtKB-SubCell"/>
</dbReference>
<dbReference type="EMBL" id="MU865142">
    <property type="protein sequence ID" value="KAK4457028.1"/>
    <property type="molecule type" value="Genomic_DNA"/>
</dbReference>
<protein>
    <recommendedName>
        <fullName evidence="9">DUF676 domain-containing protein</fullName>
    </recommendedName>
</protein>
<evidence type="ECO:0008006" key="9">
    <source>
        <dbReference type="Google" id="ProtNLM"/>
    </source>
</evidence>
<dbReference type="Gene3D" id="3.40.50.1820">
    <property type="entry name" value="alpha/beta hydrolase"/>
    <property type="match status" value="1"/>
</dbReference>
<evidence type="ECO:0000256" key="6">
    <source>
        <dbReference type="ARBA" id="ARBA00023136"/>
    </source>
</evidence>
<dbReference type="SUPFAM" id="SSF53474">
    <property type="entry name" value="alpha/beta-Hydrolases"/>
    <property type="match status" value="1"/>
</dbReference>
<comment type="caution">
    <text evidence="7">The sequence shown here is derived from an EMBL/GenBank/DDBJ whole genome shotgun (WGS) entry which is preliminary data.</text>
</comment>
<dbReference type="InterPro" id="IPR052374">
    <property type="entry name" value="SERAC1"/>
</dbReference>
<dbReference type="Proteomes" id="UP001321749">
    <property type="component" value="Unassembled WGS sequence"/>
</dbReference>
<keyword evidence="6" id="KW-0472">Membrane</keyword>
<dbReference type="PANTHER" id="PTHR48182">
    <property type="entry name" value="PROTEIN SERAC1"/>
    <property type="match status" value="1"/>
</dbReference>
<dbReference type="GO" id="GO:0005783">
    <property type="term" value="C:endoplasmic reticulum"/>
    <property type="evidence" value="ECO:0007669"/>
    <property type="project" value="UniProtKB-SubCell"/>
</dbReference>
<comment type="subcellular location">
    <subcellularLocation>
        <location evidence="2">Endoplasmic reticulum</location>
    </subcellularLocation>
    <subcellularLocation>
        <location evidence="3">Membrane</location>
    </subcellularLocation>
    <subcellularLocation>
        <location evidence="1">Mitochondrion</location>
    </subcellularLocation>
</comment>
<dbReference type="InterPro" id="IPR029058">
    <property type="entry name" value="AB_hydrolase_fold"/>
</dbReference>
<keyword evidence="5" id="KW-0496">Mitochondrion</keyword>
<evidence type="ECO:0000313" key="7">
    <source>
        <dbReference type="EMBL" id="KAK4457028.1"/>
    </source>
</evidence>
<sequence>MSFSQPTHVWLLQDGEKTANSGGSKPLPLSIVAVHDVDADCLRTWSVGPETPGGMWLRDLLPQKLPQARVLIFSYGVTSPDGTFEKQAEALARQLEFLRKTSPENTPIVMMGHGVGGLIIKQVIKTSEPLAYLYDIVNSTELIIFFGTPHHGMNAKATSKLDRDDALRVFQKQAIAYWYKQKSDSFSDISSPYTIANYYAIRSGPGTSGFVRAISYLAMCPIRLKFGSNLSNRSLITTHQQSLTRTCII</sequence>
<reference evidence="7" key="1">
    <citation type="journal article" date="2023" name="Mol. Phylogenet. Evol.">
        <title>Genome-scale phylogeny and comparative genomics of the fungal order Sordariales.</title>
        <authorList>
            <person name="Hensen N."/>
            <person name="Bonometti L."/>
            <person name="Westerberg I."/>
            <person name="Brannstrom I.O."/>
            <person name="Guillou S."/>
            <person name="Cros-Aarteil S."/>
            <person name="Calhoun S."/>
            <person name="Haridas S."/>
            <person name="Kuo A."/>
            <person name="Mondo S."/>
            <person name="Pangilinan J."/>
            <person name="Riley R."/>
            <person name="LaButti K."/>
            <person name="Andreopoulos B."/>
            <person name="Lipzen A."/>
            <person name="Chen C."/>
            <person name="Yan M."/>
            <person name="Daum C."/>
            <person name="Ng V."/>
            <person name="Clum A."/>
            <person name="Steindorff A."/>
            <person name="Ohm R.A."/>
            <person name="Martin F."/>
            <person name="Silar P."/>
            <person name="Natvig D.O."/>
            <person name="Lalanne C."/>
            <person name="Gautier V."/>
            <person name="Ament-Velasquez S.L."/>
            <person name="Kruys A."/>
            <person name="Hutchinson M.I."/>
            <person name="Powell A.J."/>
            <person name="Barry K."/>
            <person name="Miller A.N."/>
            <person name="Grigoriev I.V."/>
            <person name="Debuchy R."/>
            <person name="Gladieux P."/>
            <person name="Hiltunen Thoren M."/>
            <person name="Johannesson H."/>
        </authorList>
    </citation>
    <scope>NUCLEOTIDE SEQUENCE</scope>
    <source>
        <strain evidence="7">PSN324</strain>
    </source>
</reference>
<dbReference type="PANTHER" id="PTHR48182:SF2">
    <property type="entry name" value="PROTEIN SERAC1"/>
    <property type="match status" value="1"/>
</dbReference>
<dbReference type="GO" id="GO:0016020">
    <property type="term" value="C:membrane"/>
    <property type="evidence" value="ECO:0007669"/>
    <property type="project" value="UniProtKB-SubCell"/>
</dbReference>
<accession>A0AAV9H989</accession>
<keyword evidence="8" id="KW-1185">Reference proteome</keyword>
<proteinExistence type="predicted"/>
<name>A0AAV9H989_9PEZI</name>
<evidence type="ECO:0000313" key="8">
    <source>
        <dbReference type="Proteomes" id="UP001321749"/>
    </source>
</evidence>
<evidence type="ECO:0000256" key="4">
    <source>
        <dbReference type="ARBA" id="ARBA00022824"/>
    </source>
</evidence>
<reference evidence="7" key="2">
    <citation type="submission" date="2023-06" db="EMBL/GenBank/DDBJ databases">
        <authorList>
            <consortium name="Lawrence Berkeley National Laboratory"/>
            <person name="Mondo S.J."/>
            <person name="Hensen N."/>
            <person name="Bonometti L."/>
            <person name="Westerberg I."/>
            <person name="Brannstrom I.O."/>
            <person name="Guillou S."/>
            <person name="Cros-Aarteil S."/>
            <person name="Calhoun S."/>
            <person name="Haridas S."/>
            <person name="Kuo A."/>
            <person name="Pangilinan J."/>
            <person name="Riley R."/>
            <person name="Labutti K."/>
            <person name="Andreopoulos B."/>
            <person name="Lipzen A."/>
            <person name="Chen C."/>
            <person name="Yanf M."/>
            <person name="Daum C."/>
            <person name="Ng V."/>
            <person name="Clum A."/>
            <person name="Steindorff A."/>
            <person name="Ohm R."/>
            <person name="Martin F."/>
            <person name="Silar P."/>
            <person name="Natvig D."/>
            <person name="Lalanne C."/>
            <person name="Gautier V."/>
            <person name="Ament-Velasquez S.L."/>
            <person name="Kruys A."/>
            <person name="Hutchinson M.I."/>
            <person name="Powell A.J."/>
            <person name="Barry K."/>
            <person name="Miller A.N."/>
            <person name="Grigoriev I.V."/>
            <person name="Debuchy R."/>
            <person name="Gladieux P."/>
            <person name="Thoren M.H."/>
            <person name="Johannesson H."/>
        </authorList>
    </citation>
    <scope>NUCLEOTIDE SEQUENCE</scope>
    <source>
        <strain evidence="7">PSN324</strain>
    </source>
</reference>
<evidence type="ECO:0000256" key="3">
    <source>
        <dbReference type="ARBA" id="ARBA00004370"/>
    </source>
</evidence>